<name>A0ACC0UC04_9AGAM</name>
<keyword evidence="2" id="KW-1185">Reference proteome</keyword>
<dbReference type="Proteomes" id="UP001207468">
    <property type="component" value="Unassembled WGS sequence"/>
</dbReference>
<reference evidence="1" key="1">
    <citation type="submission" date="2021-03" db="EMBL/GenBank/DDBJ databases">
        <title>Evolutionary priming and transition to the ectomycorrhizal habit in an iconic lineage of mushroom-forming fungi: is preadaptation a requirement?</title>
        <authorList>
            <consortium name="DOE Joint Genome Institute"/>
            <person name="Looney B.P."/>
            <person name="Miyauchi S."/>
            <person name="Morin E."/>
            <person name="Drula E."/>
            <person name="Courty P.E."/>
            <person name="Chicoki N."/>
            <person name="Fauchery L."/>
            <person name="Kohler A."/>
            <person name="Kuo A."/>
            <person name="LaButti K."/>
            <person name="Pangilinan J."/>
            <person name="Lipzen A."/>
            <person name="Riley R."/>
            <person name="Andreopoulos W."/>
            <person name="He G."/>
            <person name="Johnson J."/>
            <person name="Barry K.W."/>
            <person name="Grigoriev I.V."/>
            <person name="Nagy L."/>
            <person name="Hibbett D."/>
            <person name="Henrissat B."/>
            <person name="Matheny P.B."/>
            <person name="Labbe J."/>
            <person name="Martin A.F."/>
        </authorList>
    </citation>
    <scope>NUCLEOTIDE SEQUENCE</scope>
    <source>
        <strain evidence="1">BPL698</strain>
    </source>
</reference>
<evidence type="ECO:0000313" key="1">
    <source>
        <dbReference type="EMBL" id="KAI9508382.1"/>
    </source>
</evidence>
<evidence type="ECO:0000313" key="2">
    <source>
        <dbReference type="Proteomes" id="UP001207468"/>
    </source>
</evidence>
<accession>A0ACC0UC04</accession>
<proteinExistence type="predicted"/>
<gene>
    <name evidence="1" type="ORF">F5148DRAFT_1196976</name>
</gene>
<protein>
    <submittedName>
        <fullName evidence="1">Uncharacterized protein</fullName>
    </submittedName>
</protein>
<comment type="caution">
    <text evidence="1">The sequence shown here is derived from an EMBL/GenBank/DDBJ whole genome shotgun (WGS) entry which is preliminary data.</text>
</comment>
<dbReference type="EMBL" id="JAGFNK010000093">
    <property type="protein sequence ID" value="KAI9508382.1"/>
    <property type="molecule type" value="Genomic_DNA"/>
</dbReference>
<sequence length="94" mass="10784">MWWCVRVAYTEVMFTFSWCFCLLGWGGGGSGEDNMWGTKGRWCAFLVWVGSRPLVVRGSLLRVGLGSNCAMEWFGVFNGRVYTRRMVVAKISRW</sequence>
<organism evidence="1 2">
    <name type="scientific">Russula earlei</name>
    <dbReference type="NCBI Taxonomy" id="71964"/>
    <lineage>
        <taxon>Eukaryota</taxon>
        <taxon>Fungi</taxon>
        <taxon>Dikarya</taxon>
        <taxon>Basidiomycota</taxon>
        <taxon>Agaricomycotina</taxon>
        <taxon>Agaricomycetes</taxon>
        <taxon>Russulales</taxon>
        <taxon>Russulaceae</taxon>
        <taxon>Russula</taxon>
    </lineage>
</organism>